<dbReference type="Pfam" id="PF03328">
    <property type="entry name" value="HpcH_HpaI"/>
    <property type="match status" value="1"/>
</dbReference>
<dbReference type="PANTHER" id="PTHR30502">
    <property type="entry name" value="2-KETO-3-DEOXY-L-RHAMNONATE ALDOLASE"/>
    <property type="match status" value="1"/>
</dbReference>
<name>A0A502BLX5_9HYPH</name>
<evidence type="ECO:0000256" key="5">
    <source>
        <dbReference type="ARBA" id="ARBA00023317"/>
    </source>
</evidence>
<dbReference type="OrthoDB" id="9802624at2"/>
<dbReference type="InterPro" id="IPR005000">
    <property type="entry name" value="Aldolase/citrate-lyase_domain"/>
</dbReference>
<reference evidence="8 9" key="1">
    <citation type="journal article" date="2003" name="Int. J. Syst. Evol. Microbiol.">
        <title>Towards a standardized format for the description of a novel species (of an established genus): Ochrobactrum gallinifaecis sp. nov.</title>
        <authorList>
            <person name="Kampfer P."/>
            <person name="Buczolits S."/>
            <person name="Albrecht A."/>
            <person name="Busse H.J."/>
            <person name="Stackebrandt E."/>
        </authorList>
    </citation>
    <scope>NUCLEOTIDE SEQUENCE [LARGE SCALE GENOMIC DNA]</scope>
    <source>
        <strain evidence="8 9">ISO 196</strain>
    </source>
</reference>
<keyword evidence="4 8" id="KW-0456">Lyase</keyword>
<dbReference type="NCBIfam" id="TIGR02311">
    <property type="entry name" value="HpaI"/>
    <property type="match status" value="1"/>
</dbReference>
<protein>
    <submittedName>
        <fullName evidence="8">4-hydroxy-2-oxoheptanedioate aldolase</fullName>
        <ecNumber evidence="8">4.1.2.52</ecNumber>
    </submittedName>
</protein>
<keyword evidence="3" id="KW-0479">Metal-binding</keyword>
<evidence type="ECO:0000256" key="6">
    <source>
        <dbReference type="ARBA" id="ARBA00045074"/>
    </source>
</evidence>
<dbReference type="GO" id="GO:0046872">
    <property type="term" value="F:metal ion binding"/>
    <property type="evidence" value="ECO:0007669"/>
    <property type="project" value="UniProtKB-KW"/>
</dbReference>
<dbReference type="GO" id="GO:0005737">
    <property type="term" value="C:cytoplasm"/>
    <property type="evidence" value="ECO:0007669"/>
    <property type="project" value="TreeGrafter"/>
</dbReference>
<dbReference type="PANTHER" id="PTHR30502:SF0">
    <property type="entry name" value="PHOSPHOENOLPYRUVATE CARBOXYLASE FAMILY PROTEIN"/>
    <property type="match status" value="1"/>
</dbReference>
<accession>A0A502BLX5</accession>
<feature type="domain" description="HpcH/HpaI aldolase/citrate lyase" evidence="7">
    <location>
        <begin position="18"/>
        <end position="243"/>
    </location>
</feature>
<evidence type="ECO:0000256" key="1">
    <source>
        <dbReference type="ARBA" id="ARBA00001968"/>
    </source>
</evidence>
<dbReference type="InterPro" id="IPR050251">
    <property type="entry name" value="HpcH-HpaI_aldolase"/>
</dbReference>
<dbReference type="Proteomes" id="UP000315388">
    <property type="component" value="Unassembled WGS sequence"/>
</dbReference>
<comment type="catalytic activity">
    <reaction evidence="6">
        <text>D-glyceraldehyde + pyruvate = 2-dehydro-3-deoxy-L-galactonate</text>
        <dbReference type="Rhea" id="RHEA:80055"/>
        <dbReference type="ChEBI" id="CHEBI:15361"/>
        <dbReference type="ChEBI" id="CHEBI:17378"/>
        <dbReference type="ChEBI" id="CHEBI:75545"/>
    </reaction>
</comment>
<evidence type="ECO:0000313" key="9">
    <source>
        <dbReference type="Proteomes" id="UP000315388"/>
    </source>
</evidence>
<proteinExistence type="inferred from homology"/>
<dbReference type="GO" id="GO:0016832">
    <property type="term" value="F:aldehyde-lyase activity"/>
    <property type="evidence" value="ECO:0007669"/>
    <property type="project" value="UniProtKB-ARBA"/>
</dbReference>
<comment type="caution">
    <text evidence="8">The sequence shown here is derived from an EMBL/GenBank/DDBJ whole genome shotgun (WGS) entry which is preliminary data.</text>
</comment>
<dbReference type="AlphaFoldDB" id="A0A502BLX5"/>
<evidence type="ECO:0000256" key="2">
    <source>
        <dbReference type="ARBA" id="ARBA00005568"/>
    </source>
</evidence>
<dbReference type="RefSeq" id="WP_140905675.1">
    <property type="nucleotide sequence ID" value="NZ_JBHTMD010000022.1"/>
</dbReference>
<gene>
    <name evidence="8" type="primary">hpaI</name>
    <name evidence="8" type="ORF">FHY56_13250</name>
</gene>
<dbReference type="EC" id="4.1.2.52" evidence="8"/>
<dbReference type="SUPFAM" id="SSF51621">
    <property type="entry name" value="Phosphoenolpyruvate/pyruvate domain"/>
    <property type="match status" value="1"/>
</dbReference>
<dbReference type="InterPro" id="IPR012689">
    <property type="entry name" value="HpaI"/>
</dbReference>
<evidence type="ECO:0000256" key="3">
    <source>
        <dbReference type="ARBA" id="ARBA00022723"/>
    </source>
</evidence>
<evidence type="ECO:0000259" key="7">
    <source>
        <dbReference type="Pfam" id="PF03328"/>
    </source>
</evidence>
<dbReference type="InterPro" id="IPR040442">
    <property type="entry name" value="Pyrv_kinase-like_dom_sf"/>
</dbReference>
<evidence type="ECO:0000256" key="4">
    <source>
        <dbReference type="ARBA" id="ARBA00023239"/>
    </source>
</evidence>
<sequence length="269" mass="28267">MPVNPNNFKAALKHQQLQIGLWLGLANAYTAEIAAGAGFDWLLIDGEHAPNDIRSMLAQLHSIGISSHPVIRLPVGEIWMIKQVLDIGAQTILVPMVETAQQAKALVDATRYPPNGVRGVGAALARASAFNRTADYLKTADDQICLLVQVESRRGIASLDAILNVDGIDGVFIGPADLAADLGFLGRPGAAEVQSVVEDALLRIVASGKAAGILTADNRLARRYIDLGATFVAVGSDVGLFASATSALAAAFKSDEKHSARQGSSDTTY</sequence>
<dbReference type="GO" id="GO:0010124">
    <property type="term" value="P:phenylacetate catabolic process"/>
    <property type="evidence" value="ECO:0007669"/>
    <property type="project" value="InterPro"/>
</dbReference>
<comment type="cofactor">
    <cofactor evidence="1">
        <name>a divalent metal cation</name>
        <dbReference type="ChEBI" id="CHEBI:60240"/>
    </cofactor>
</comment>
<dbReference type="EMBL" id="VEWJ01000009">
    <property type="protein sequence ID" value="TPF74689.1"/>
    <property type="molecule type" value="Genomic_DNA"/>
</dbReference>
<comment type="similarity">
    <text evidence="2">Belongs to the HpcH/HpaI aldolase family.</text>
</comment>
<organism evidence="8 9">
    <name type="scientific">Brucella gallinifaecis</name>
    <dbReference type="NCBI Taxonomy" id="215590"/>
    <lineage>
        <taxon>Bacteria</taxon>
        <taxon>Pseudomonadati</taxon>
        <taxon>Pseudomonadota</taxon>
        <taxon>Alphaproteobacteria</taxon>
        <taxon>Hyphomicrobiales</taxon>
        <taxon>Brucellaceae</taxon>
        <taxon>Brucella/Ochrobactrum group</taxon>
        <taxon>Brucella</taxon>
    </lineage>
</organism>
<dbReference type="InterPro" id="IPR015813">
    <property type="entry name" value="Pyrv/PenolPyrv_kinase-like_dom"/>
</dbReference>
<dbReference type="FunFam" id="3.20.20.60:FF:000004">
    <property type="entry name" value="5-keto-4-deoxy-D-glucarate aldolase"/>
    <property type="match status" value="1"/>
</dbReference>
<keyword evidence="5" id="KW-0670">Pyruvate</keyword>
<keyword evidence="9" id="KW-1185">Reference proteome</keyword>
<dbReference type="Gene3D" id="3.20.20.60">
    <property type="entry name" value="Phosphoenolpyruvate-binding domains"/>
    <property type="match status" value="1"/>
</dbReference>
<evidence type="ECO:0000313" key="8">
    <source>
        <dbReference type="EMBL" id="TPF74689.1"/>
    </source>
</evidence>